<keyword evidence="2" id="KW-1133">Transmembrane helix</keyword>
<dbReference type="Pfam" id="PF13920">
    <property type="entry name" value="zf-C3HC4_3"/>
    <property type="match status" value="1"/>
</dbReference>
<dbReference type="EMBL" id="HBGU01015638">
    <property type="protein sequence ID" value="CAD9423854.1"/>
    <property type="molecule type" value="Transcribed_RNA"/>
</dbReference>
<dbReference type="Gene3D" id="3.30.40.10">
    <property type="entry name" value="Zinc/RING finger domain, C3HC4 (zinc finger)"/>
    <property type="match status" value="1"/>
</dbReference>
<feature type="domain" description="RING-type" evidence="3">
    <location>
        <begin position="175"/>
        <end position="221"/>
    </location>
</feature>
<evidence type="ECO:0000256" key="2">
    <source>
        <dbReference type="SAM" id="Phobius"/>
    </source>
</evidence>
<dbReference type="PROSITE" id="PS50089">
    <property type="entry name" value="ZF_RING_2"/>
    <property type="match status" value="1"/>
</dbReference>
<keyword evidence="1" id="KW-0479">Metal-binding</keyword>
<dbReference type="InterPro" id="IPR013083">
    <property type="entry name" value="Znf_RING/FYVE/PHD"/>
</dbReference>
<reference evidence="4" key="1">
    <citation type="submission" date="2021-01" db="EMBL/GenBank/DDBJ databases">
        <authorList>
            <person name="Corre E."/>
            <person name="Pelletier E."/>
            <person name="Niang G."/>
            <person name="Scheremetjew M."/>
            <person name="Finn R."/>
            <person name="Kale V."/>
            <person name="Holt S."/>
            <person name="Cochrane G."/>
            <person name="Meng A."/>
            <person name="Brown T."/>
            <person name="Cohen L."/>
        </authorList>
    </citation>
    <scope>NUCLEOTIDE SEQUENCE</scope>
    <source>
        <strain evidence="4">UTEX LB 985</strain>
    </source>
</reference>
<dbReference type="InterPro" id="IPR001841">
    <property type="entry name" value="Znf_RING"/>
</dbReference>
<accession>A0A7S2CFG2</accession>
<proteinExistence type="predicted"/>
<keyword evidence="1" id="KW-0863">Zinc-finger</keyword>
<feature type="transmembrane region" description="Helical" evidence="2">
    <location>
        <begin position="99"/>
        <end position="120"/>
    </location>
</feature>
<organism evidence="4">
    <name type="scientific">Haptolina brevifila</name>
    <dbReference type="NCBI Taxonomy" id="156173"/>
    <lineage>
        <taxon>Eukaryota</taxon>
        <taxon>Haptista</taxon>
        <taxon>Haptophyta</taxon>
        <taxon>Prymnesiophyceae</taxon>
        <taxon>Prymnesiales</taxon>
        <taxon>Prymnesiaceae</taxon>
        <taxon>Haptolina</taxon>
    </lineage>
</organism>
<feature type="transmembrane region" description="Helical" evidence="2">
    <location>
        <begin position="54"/>
        <end position="78"/>
    </location>
</feature>
<keyword evidence="2" id="KW-0812">Transmembrane</keyword>
<dbReference type="SUPFAM" id="SSF57850">
    <property type="entry name" value="RING/U-box"/>
    <property type="match status" value="1"/>
</dbReference>
<dbReference type="GO" id="GO:0008270">
    <property type="term" value="F:zinc ion binding"/>
    <property type="evidence" value="ECO:0007669"/>
    <property type="project" value="UniProtKB-KW"/>
</dbReference>
<name>A0A7S2CFG2_9EUKA</name>
<evidence type="ECO:0000313" key="4">
    <source>
        <dbReference type="EMBL" id="CAD9423854.1"/>
    </source>
</evidence>
<gene>
    <name evidence="4" type="ORF">CBRE1094_LOCUS8388</name>
</gene>
<evidence type="ECO:0000256" key="1">
    <source>
        <dbReference type="PROSITE-ProRule" id="PRU00175"/>
    </source>
</evidence>
<sequence length="232" mass="25441">MLWVPSSIILLPDTCVGYLHFATHLHRDLGPPLMILLTNYAMLNRSWLNGEATAHFQLITITCVALGMFGFFLGAAYLEYSIISWEKHVQISMDFMRPLLGTIAAMVLAASFFYLIGFYVHSRRASISTVHVSVATLDDADAVEVEAKAQGAREAVAEAESTVEVASMQTDASLCIICETSCKNVIALPCAHGLSCERCCEVHLRPRLTRDANGLLCPLCRAPVATLQIVYM</sequence>
<keyword evidence="2" id="KW-0472">Membrane</keyword>
<dbReference type="AlphaFoldDB" id="A0A7S2CFG2"/>
<protein>
    <recommendedName>
        <fullName evidence="3">RING-type domain-containing protein</fullName>
    </recommendedName>
</protein>
<evidence type="ECO:0000259" key="3">
    <source>
        <dbReference type="PROSITE" id="PS50089"/>
    </source>
</evidence>
<keyword evidence="1" id="KW-0862">Zinc</keyword>